<evidence type="ECO:0000313" key="2">
    <source>
        <dbReference type="EMBL" id="TMW55316.1"/>
    </source>
</evidence>
<dbReference type="Gene3D" id="3.40.50.2000">
    <property type="entry name" value="Glycogen Phosphorylase B"/>
    <property type="match status" value="1"/>
</dbReference>
<evidence type="ECO:0000313" key="3">
    <source>
        <dbReference type="Proteomes" id="UP000794436"/>
    </source>
</evidence>
<dbReference type="AlphaFoldDB" id="A0A8K1C2L5"/>
<reference evidence="2" key="1">
    <citation type="submission" date="2019-03" db="EMBL/GenBank/DDBJ databases">
        <title>Long read genome sequence of the mycoparasitic Pythium oligandrum ATCC 38472 isolated from sugarbeet rhizosphere.</title>
        <authorList>
            <person name="Gaulin E."/>
        </authorList>
    </citation>
    <scope>NUCLEOTIDE SEQUENCE</scope>
    <source>
        <strain evidence="2">ATCC 38472_TT</strain>
    </source>
</reference>
<accession>A0A8K1C2L5</accession>
<evidence type="ECO:0008006" key="4">
    <source>
        <dbReference type="Google" id="ProtNLM"/>
    </source>
</evidence>
<dbReference type="EMBL" id="SPLM01000148">
    <property type="protein sequence ID" value="TMW55316.1"/>
    <property type="molecule type" value="Genomic_DNA"/>
</dbReference>
<gene>
    <name evidence="2" type="ORF">Poli38472_013207</name>
</gene>
<keyword evidence="1" id="KW-0812">Transmembrane</keyword>
<keyword evidence="1" id="KW-1133">Transmembrane helix</keyword>
<evidence type="ECO:0000256" key="1">
    <source>
        <dbReference type="SAM" id="Phobius"/>
    </source>
</evidence>
<dbReference type="OrthoDB" id="2100592at2759"/>
<protein>
    <recommendedName>
        <fullName evidence="4">Glycosyl transferase family 1 domain-containing protein</fullName>
    </recommendedName>
</protein>
<keyword evidence="1" id="KW-0472">Membrane</keyword>
<name>A0A8K1C2L5_PYTOL</name>
<dbReference type="SUPFAM" id="SSF53756">
    <property type="entry name" value="UDP-Glycosyltransferase/glycogen phosphorylase"/>
    <property type="match status" value="1"/>
</dbReference>
<proteinExistence type="predicted"/>
<keyword evidence="3" id="KW-1185">Reference proteome</keyword>
<dbReference type="Proteomes" id="UP000794436">
    <property type="component" value="Unassembled WGS sequence"/>
</dbReference>
<sequence>MSELTTHSTTLRRRRRALILSLVAFAGLVAWFFGTEYYTLLISARESVGDLSSYALRSPSVDASREDDDQLYPEEVMSRNWVNALPVKDMTHLSTLHIACTQYEDSVIPWDMTWDGKGPEVLINETDPAAYEKLRECPNVDIYIPSISVDLKGRMILKWVLEKNFTDPKKGRKNISYHEMCPDTPILFMNHYWNGVRDDPKWPATKPMCLMPNIEMYELEASDYRKADVIICKTVVCDRYLRKWSDQVGNPTNTQVIYSRHTSSNLTSFAPVNLGDDAIAPKNFSDPKFVHVVGSSIFKATGDVLDCWLSRPDFPIIDIYIAEEFYNGAYKNRYNKRIQASSNIKVHPGRLDSVALGKIVAEAAFFMCPRIQEGYGHYLNQARAAGGLIVTTDIPPMNELITPKSGVVFHTKALSSPNQFLGGTSNHADGLRNVTGFDAGFNGNDICKAVDTVLLHTTPEEREKRAK</sequence>
<organism evidence="2 3">
    <name type="scientific">Pythium oligandrum</name>
    <name type="common">Mycoparasitic fungus</name>
    <dbReference type="NCBI Taxonomy" id="41045"/>
    <lineage>
        <taxon>Eukaryota</taxon>
        <taxon>Sar</taxon>
        <taxon>Stramenopiles</taxon>
        <taxon>Oomycota</taxon>
        <taxon>Peronosporomycetes</taxon>
        <taxon>Pythiales</taxon>
        <taxon>Pythiaceae</taxon>
        <taxon>Pythium</taxon>
    </lineage>
</organism>
<comment type="caution">
    <text evidence="2">The sequence shown here is derived from an EMBL/GenBank/DDBJ whole genome shotgun (WGS) entry which is preliminary data.</text>
</comment>
<feature type="transmembrane region" description="Helical" evidence="1">
    <location>
        <begin position="17"/>
        <end position="34"/>
    </location>
</feature>